<comment type="caution">
    <text evidence="2">The sequence shown here is derived from an EMBL/GenBank/DDBJ whole genome shotgun (WGS) entry which is preliminary data.</text>
</comment>
<feature type="region of interest" description="Disordered" evidence="1">
    <location>
        <begin position="34"/>
        <end position="93"/>
    </location>
</feature>
<sequence>MMPPQAKRRKAVAPMSSTNVVQVRISSLSGLHAVPTFDQRSPSQNASNEQEISANTLDIETSSGITSTPVRQRVASTQSNLNHGSSSTGHARRMMATPARLQPHTVREQITRPSPVHRRTLPLQVAPKPRVQKQPASILVTPSRSTPAVPSRSVSRVSERTTYSFPVVALEFTDSDSEDSSDENFRISKPSIVSVGERRPPLGQRAARKTRVQPERKTSEPPEPMSLIDSDLPLNQDDEAEEDDLYVDADPADIINRARQLRTVDNSPGVHTQSLDVEQRKETPEDLEKELTDALDALTIREARLLARGQLPFLRRNLRKSMDALGPSKWRGHDSDAIRSIEVTHVNVVYVIAEYEYPGGSFYGRWFCPLCAINLCFNTRGALDTHLYRHHTQCAYEWSDSGDNSLLLKITLPDVPESESEAEDEGKKESILIDSPSEEDDLSSDDQRVLRPHRSPPSQDKPFLRGPSVVRAQTIFSSSPSKAQPSSPILSPIRPFIVAKTTIPAKPRILRPPRPIDSENPDRFPTPPPFEDLEGPAAVHPYIPEDTYSDRPGGPKLYDILNELSLEPFGLMTGHVIEREEDVFELDDTRDEDKVMLALWSRWIFLNRPKFIEDYEAGIRVFLDEYWRTIHRAAGFAALRTWLLVLVQNRYLTGTQFCDTLKYYKHLIGMDHWKRA</sequence>
<protein>
    <submittedName>
        <fullName evidence="2">Uncharacterized protein</fullName>
    </submittedName>
</protein>
<feature type="region of interest" description="Disordered" evidence="1">
    <location>
        <begin position="174"/>
        <end position="232"/>
    </location>
</feature>
<proteinExistence type="predicted"/>
<dbReference type="AlphaFoldDB" id="A0A9Q5HZI3"/>
<evidence type="ECO:0000256" key="1">
    <source>
        <dbReference type="SAM" id="MobiDB-lite"/>
    </source>
</evidence>
<evidence type="ECO:0000313" key="2">
    <source>
        <dbReference type="EMBL" id="OCB88883.1"/>
    </source>
</evidence>
<dbReference type="EMBL" id="LNZH02000168">
    <property type="protein sequence ID" value="OCB88883.1"/>
    <property type="molecule type" value="Genomic_DNA"/>
</dbReference>
<feature type="compositionally biased region" description="Low complexity" evidence="1">
    <location>
        <begin position="140"/>
        <end position="153"/>
    </location>
</feature>
<dbReference type="Proteomes" id="UP000757232">
    <property type="component" value="Unassembled WGS sequence"/>
</dbReference>
<feature type="compositionally biased region" description="Polar residues" evidence="1">
    <location>
        <begin position="265"/>
        <end position="276"/>
    </location>
</feature>
<feature type="region of interest" description="Disordered" evidence="1">
    <location>
        <begin position="265"/>
        <end position="284"/>
    </location>
</feature>
<keyword evidence="3" id="KW-1185">Reference proteome</keyword>
<name>A0A9Q5HZI3_SANBA</name>
<feature type="region of interest" description="Disordered" evidence="1">
    <location>
        <begin position="416"/>
        <end position="466"/>
    </location>
</feature>
<feature type="region of interest" description="Disordered" evidence="1">
    <location>
        <begin position="124"/>
        <end position="153"/>
    </location>
</feature>
<reference evidence="2" key="1">
    <citation type="submission" date="2016-06" db="EMBL/GenBank/DDBJ databases">
        <title>Draft Genome sequence of the fungus Inonotus baumii.</title>
        <authorList>
            <person name="Zhu H."/>
            <person name="Lin W."/>
        </authorList>
    </citation>
    <scope>NUCLEOTIDE SEQUENCE</scope>
    <source>
        <strain evidence="2">821</strain>
    </source>
</reference>
<evidence type="ECO:0000313" key="3">
    <source>
        <dbReference type="Proteomes" id="UP000757232"/>
    </source>
</evidence>
<feature type="compositionally biased region" description="Polar residues" evidence="1">
    <location>
        <begin position="38"/>
        <end position="89"/>
    </location>
</feature>
<dbReference type="OrthoDB" id="3249923at2759"/>
<organism evidence="2 3">
    <name type="scientific">Sanghuangporus baumii</name>
    <name type="common">Phellinus baumii</name>
    <dbReference type="NCBI Taxonomy" id="108892"/>
    <lineage>
        <taxon>Eukaryota</taxon>
        <taxon>Fungi</taxon>
        <taxon>Dikarya</taxon>
        <taxon>Basidiomycota</taxon>
        <taxon>Agaricomycotina</taxon>
        <taxon>Agaricomycetes</taxon>
        <taxon>Hymenochaetales</taxon>
        <taxon>Hymenochaetaceae</taxon>
        <taxon>Sanghuangporus</taxon>
    </lineage>
</organism>
<gene>
    <name evidence="2" type="ORF">A7U60_g3978</name>
</gene>
<accession>A0A9Q5HZI3</accession>